<dbReference type="InterPro" id="IPR001342">
    <property type="entry name" value="HDH_cat"/>
</dbReference>
<evidence type="ECO:0000256" key="16">
    <source>
        <dbReference type="ARBA" id="ARBA00022840"/>
    </source>
</evidence>
<dbReference type="SUPFAM" id="SSF51735">
    <property type="entry name" value="NAD(P)-binding Rossmann-fold domains"/>
    <property type="match status" value="1"/>
</dbReference>
<keyword evidence="10 28" id="KW-0028">Amino-acid biosynthesis</keyword>
<dbReference type="InterPro" id="IPR005106">
    <property type="entry name" value="Asp/hSer_DH_NAD-bd"/>
</dbReference>
<evidence type="ECO:0000256" key="15">
    <source>
        <dbReference type="ARBA" id="ARBA00022777"/>
    </source>
</evidence>
<evidence type="ECO:0000256" key="3">
    <source>
        <dbReference type="ARBA" id="ARBA00004986"/>
    </source>
</evidence>
<name>G9EKA9_9GAMM</name>
<evidence type="ECO:0000259" key="29">
    <source>
        <dbReference type="PROSITE" id="PS51671"/>
    </source>
</evidence>
<dbReference type="InterPro" id="IPR011147">
    <property type="entry name" value="Bifunc_Aspkin/hSer_DH"/>
</dbReference>
<dbReference type="FunFam" id="3.30.360.10:FF:000006">
    <property type="entry name" value="Bifunctional aspartokinase/homoserine dehydrogenase"/>
    <property type="match status" value="1"/>
</dbReference>
<comment type="subunit">
    <text evidence="9 28">Homotetramer.</text>
</comment>
<keyword evidence="18 28" id="KW-0560">Oxidoreductase</keyword>
<keyword evidence="20" id="KW-0915">Sodium</keyword>
<dbReference type="eggNOG" id="COG0460">
    <property type="taxonomic scope" value="Bacteria"/>
</dbReference>
<dbReference type="Pfam" id="PF03447">
    <property type="entry name" value="NAD_binding_3"/>
    <property type="match status" value="1"/>
</dbReference>
<dbReference type="InterPro" id="IPR042199">
    <property type="entry name" value="AsparK_Bifunc_asparK/hSer_DH"/>
</dbReference>
<evidence type="ECO:0000256" key="25">
    <source>
        <dbReference type="ARBA" id="ARBA00048561"/>
    </source>
</evidence>
<dbReference type="Gene3D" id="1.20.120.1320">
    <property type="entry name" value="Aspartokinase, catalytic domain"/>
    <property type="match status" value="1"/>
</dbReference>
<dbReference type="OrthoDB" id="9799110at2"/>
<comment type="similarity">
    <text evidence="7 28">In the C-terminal section; belongs to the homoserine dehydrogenase family.</text>
</comment>
<evidence type="ECO:0000313" key="31">
    <source>
        <dbReference type="Proteomes" id="UP000002770"/>
    </source>
</evidence>
<dbReference type="CDD" id="cd04922">
    <property type="entry name" value="ACT_AKi-HSDH-ThrA_2"/>
    <property type="match status" value="1"/>
</dbReference>
<keyword evidence="21" id="KW-0457">Lysine biosynthesis</keyword>
<comment type="pathway">
    <text evidence="4 28">Amino-acid biosynthesis; L-threonine biosynthesis; L-threonine from L-aspartate: step 3/5.</text>
</comment>
<evidence type="ECO:0000256" key="19">
    <source>
        <dbReference type="ARBA" id="ARBA00023027"/>
    </source>
</evidence>
<evidence type="ECO:0000256" key="5">
    <source>
        <dbReference type="ARBA" id="ARBA00005062"/>
    </source>
</evidence>
<evidence type="ECO:0000256" key="8">
    <source>
        <dbReference type="ARBA" id="ARBA00010046"/>
    </source>
</evidence>
<dbReference type="Gene3D" id="3.30.70.260">
    <property type="match status" value="1"/>
</dbReference>
<dbReference type="EC" id="2.7.2.4" evidence="28"/>
<comment type="function">
    <text evidence="24">Bifunctional aspartate kinase and homoserine dehydrogenase that catalyzes the first and the third steps toward the synthesis of lysine, methionine and threonine from aspartate.</text>
</comment>
<dbReference type="SUPFAM" id="SSF55347">
    <property type="entry name" value="Glyceraldehyde-3-phosphate dehydrogenase-like, C-terminal domain"/>
    <property type="match status" value="1"/>
</dbReference>
<dbReference type="UniPathway" id="UPA00050">
    <property type="reaction ID" value="UER00063"/>
</dbReference>
<dbReference type="CDD" id="cd04921">
    <property type="entry name" value="ACT_AKi-HSDH-ThrA-like_1"/>
    <property type="match status" value="1"/>
</dbReference>
<comment type="pathway">
    <text evidence="6 28">Amino-acid biosynthesis; L-threonine biosynthesis; L-threonine from L-aspartate: step 1/5.</text>
</comment>
<evidence type="ECO:0000256" key="17">
    <source>
        <dbReference type="ARBA" id="ARBA00022857"/>
    </source>
</evidence>
<dbReference type="GO" id="GO:0009090">
    <property type="term" value="P:homoserine biosynthetic process"/>
    <property type="evidence" value="ECO:0007669"/>
    <property type="project" value="UniProtKB-ARBA"/>
</dbReference>
<evidence type="ECO:0000256" key="23">
    <source>
        <dbReference type="ARBA" id="ARBA00023268"/>
    </source>
</evidence>
<evidence type="ECO:0000256" key="11">
    <source>
        <dbReference type="ARBA" id="ARBA00022679"/>
    </source>
</evidence>
<dbReference type="PANTHER" id="PTHR43070">
    <property type="match status" value="1"/>
</dbReference>
<dbReference type="EC" id="1.1.1.3" evidence="28"/>
<comment type="catalytic activity">
    <reaction evidence="26">
        <text>L-homoserine + NADP(+) = L-aspartate 4-semialdehyde + NADPH + H(+)</text>
        <dbReference type="Rhea" id="RHEA:15761"/>
        <dbReference type="ChEBI" id="CHEBI:15378"/>
        <dbReference type="ChEBI" id="CHEBI:57476"/>
        <dbReference type="ChEBI" id="CHEBI:57783"/>
        <dbReference type="ChEBI" id="CHEBI:58349"/>
        <dbReference type="ChEBI" id="CHEBI:537519"/>
        <dbReference type="EC" id="1.1.1.3"/>
    </reaction>
    <physiologicalReaction direction="right-to-left" evidence="26">
        <dbReference type="Rhea" id="RHEA:15763"/>
    </physiologicalReaction>
</comment>
<evidence type="ECO:0000256" key="12">
    <source>
        <dbReference type="ARBA" id="ARBA00022697"/>
    </source>
</evidence>
<dbReference type="PROSITE" id="PS51671">
    <property type="entry name" value="ACT"/>
    <property type="match status" value="2"/>
</dbReference>
<keyword evidence="31" id="KW-1185">Reference proteome</keyword>
<evidence type="ECO:0000256" key="2">
    <source>
        <dbReference type="ARBA" id="ARBA00004766"/>
    </source>
</evidence>
<dbReference type="Pfam" id="PF00696">
    <property type="entry name" value="AA_kinase"/>
    <property type="match status" value="1"/>
</dbReference>
<evidence type="ECO:0000256" key="4">
    <source>
        <dbReference type="ARBA" id="ARBA00005056"/>
    </source>
</evidence>
<dbReference type="AlphaFoldDB" id="G9EKA9"/>
<keyword evidence="14 28" id="KW-0547">Nucleotide-binding</keyword>
<keyword evidence="15 28" id="KW-0418">Kinase</keyword>
<dbReference type="Gene3D" id="3.30.2130.10">
    <property type="entry name" value="VC0802-like"/>
    <property type="match status" value="1"/>
</dbReference>
<comment type="catalytic activity">
    <reaction evidence="27">
        <text>L-homoserine + NAD(+) = L-aspartate 4-semialdehyde + NADH + H(+)</text>
        <dbReference type="Rhea" id="RHEA:15757"/>
        <dbReference type="ChEBI" id="CHEBI:15378"/>
        <dbReference type="ChEBI" id="CHEBI:57476"/>
        <dbReference type="ChEBI" id="CHEBI:57540"/>
        <dbReference type="ChEBI" id="CHEBI:57945"/>
        <dbReference type="ChEBI" id="CHEBI:537519"/>
        <dbReference type="EC" id="1.1.1.3"/>
    </reaction>
    <physiologicalReaction direction="right-to-left" evidence="27">
        <dbReference type="Rhea" id="RHEA:15759"/>
    </physiologicalReaction>
</comment>
<dbReference type="InterPro" id="IPR001341">
    <property type="entry name" value="Asp_kinase"/>
</dbReference>
<dbReference type="NCBIfam" id="NF007003">
    <property type="entry name" value="PRK09466.1"/>
    <property type="match status" value="1"/>
</dbReference>
<dbReference type="EMBL" id="JH413801">
    <property type="protein sequence ID" value="EHL32260.1"/>
    <property type="molecule type" value="Genomic_DNA"/>
</dbReference>
<keyword evidence="23" id="KW-0511">Multifunctional enzyme</keyword>
<dbReference type="Gene3D" id="3.40.1160.10">
    <property type="entry name" value="Acetylglutamate kinase-like"/>
    <property type="match status" value="1"/>
</dbReference>
<sequence>MQDLEHQYHVHKFGGASVANMERFIELKSLLTGKNEIIVVSATQDTTSTLQTMIDAAKSKSPYLPILETLEQFHLNSVMTLKLAARDLIESIQQDFRDIKDILHAVKLTKSYSKEIQDVILGYGELWSTKILARYLAKFNHVLYVDASTILFIFEKNGIICIDWQKTQRALNAFLHDKVFDQIIITGFIASTLDGKRTILGRNGGDFSAAIFAKLLRAKSLTIWTDVDGVYTADPNKVRSAFVIEELSYQEASELAYFGAKVLHPMTIAPAFELKIPIIIKNSFNPQAKGTYITGTSIKSIKGLTSIDNVALINIEGAGILGVSGVASRVFQTLHQKNISVILIAQASSEYSICFAIANEQADNAMNALEEHFQFELEHQQFQRITMDKSCGILSAVGDGMIGAIGGSAKLFSSLAKANINIRAVSQGSSERNISVVINSSDMNKALQAAHAEFYLSRETISIGLIGPGHVGSCLLSQIHDALERLKISSQANLLVRGIMNSRTMLLSHCSINLSTWREQLSQCEVKANLQGFIKHILVDDIPHAVLIDCTANQEISKEYGHFLKQGIHVITPNKHANAGNMDYYKELKALTQNKRIHYLYEATVCAGLPVINTLQDLIKTGDQVERIEGVVSGTLSYIFNELTKNIKFSNIVIEAKQRGYTEPDPREDLSGMDVTRKFVCLAREIGFEVNQSDVKVYNLVPEELKSCSVDEFLERLPAYDQQIERLMSKAIAANKKIGYVGTINDTGKVRVAIESFSQEHPFSRLHGSDNMLVFYTKRYHDQPLVIQGPGAGTEVTAAGIFADLLRLVSFLS</sequence>
<dbReference type="InterPro" id="IPR054352">
    <property type="entry name" value="ACT_Aspartokinase"/>
</dbReference>
<dbReference type="SUPFAM" id="SSF55021">
    <property type="entry name" value="ACT-like"/>
    <property type="match status" value="2"/>
</dbReference>
<dbReference type="InterPro" id="IPR001048">
    <property type="entry name" value="Asp/Glu/Uridylate_kinase"/>
</dbReference>
<feature type="domain" description="ACT" evidence="29">
    <location>
        <begin position="396"/>
        <end position="470"/>
    </location>
</feature>
<dbReference type="FunFam" id="3.40.50.720:FF:000083">
    <property type="entry name" value="Bifunctional aspartokinase/homoserine dehydrogenase"/>
    <property type="match status" value="1"/>
</dbReference>
<dbReference type="GO" id="GO:0005524">
    <property type="term" value="F:ATP binding"/>
    <property type="evidence" value="ECO:0007669"/>
    <property type="project" value="UniProtKB-UniRule"/>
</dbReference>
<comment type="pathway">
    <text evidence="5 28">Amino-acid biosynthesis; L-methionine biosynthesis via de novo pathway; L-homoserine from L-aspartate: step 3/3.</text>
</comment>
<proteinExistence type="inferred from homology"/>
<dbReference type="GO" id="GO:0009089">
    <property type="term" value="P:lysine biosynthetic process via diaminopimelate"/>
    <property type="evidence" value="ECO:0007669"/>
    <property type="project" value="UniProtKB-UniRule"/>
</dbReference>
<dbReference type="GO" id="GO:0004072">
    <property type="term" value="F:aspartate kinase activity"/>
    <property type="evidence" value="ECO:0007669"/>
    <property type="project" value="UniProtKB-UniRule"/>
</dbReference>
<evidence type="ECO:0000256" key="20">
    <source>
        <dbReference type="ARBA" id="ARBA00023053"/>
    </source>
</evidence>
<dbReference type="UniPathway" id="UPA00051">
    <property type="reaction ID" value="UER00462"/>
</dbReference>
<evidence type="ECO:0000256" key="22">
    <source>
        <dbReference type="ARBA" id="ARBA00023167"/>
    </source>
</evidence>
<keyword evidence="22" id="KW-0486">Methionine biosynthesis</keyword>
<dbReference type="InterPro" id="IPR036291">
    <property type="entry name" value="NAD(P)-bd_dom_sf"/>
</dbReference>
<keyword evidence="17 28" id="KW-0521">NADP</keyword>
<comment type="pathway">
    <text evidence="3 28">Amino-acid biosynthesis; L-methionine biosynthesis via de novo pathway; L-homoserine from L-aspartate: step 1/3.</text>
</comment>
<evidence type="ECO:0000256" key="1">
    <source>
        <dbReference type="ARBA" id="ARBA00001920"/>
    </source>
</evidence>
<dbReference type="PANTHER" id="PTHR43070:SF5">
    <property type="entry name" value="HOMOSERINE DEHYDROGENASE"/>
    <property type="match status" value="1"/>
</dbReference>
<reference evidence="30 31" key="1">
    <citation type="journal article" date="2011" name="BMC Genomics">
        <title>Insight into cross-talk between intra-amoebal pathogens.</title>
        <authorList>
            <person name="Gimenez G."/>
            <person name="Bertelli C."/>
            <person name="Moliner C."/>
            <person name="Robert C."/>
            <person name="Raoult D."/>
            <person name="Fournier P.E."/>
            <person name="Greub G."/>
        </authorList>
    </citation>
    <scope>NUCLEOTIDE SEQUENCE [LARGE SCALE GENOMIC DNA]</scope>
    <source>
        <strain evidence="30 31">LLAP12</strain>
    </source>
</reference>
<dbReference type="InterPro" id="IPR002912">
    <property type="entry name" value="ACT_dom"/>
</dbReference>
<evidence type="ECO:0000256" key="28">
    <source>
        <dbReference type="PIRNR" id="PIRNR000727"/>
    </source>
</evidence>
<dbReference type="FunFam" id="3.30.2130.10:FF:000001">
    <property type="entry name" value="Bifunctional aspartokinase/homoserine dehydrogenase"/>
    <property type="match status" value="1"/>
</dbReference>
<dbReference type="NCBIfam" id="NF006959">
    <property type="entry name" value="PRK09436.1"/>
    <property type="match status" value="1"/>
</dbReference>
<dbReference type="GO" id="GO:0009088">
    <property type="term" value="P:threonine biosynthetic process"/>
    <property type="evidence" value="ECO:0007669"/>
    <property type="project" value="UniProtKB-UniRule"/>
</dbReference>
<evidence type="ECO:0000256" key="27">
    <source>
        <dbReference type="ARBA" id="ARBA00049031"/>
    </source>
</evidence>
<dbReference type="NCBIfam" id="TIGR00657">
    <property type="entry name" value="asp_kinases"/>
    <property type="match status" value="1"/>
</dbReference>
<dbReference type="HOGENOM" id="CLU_009116_7_1_6"/>
<evidence type="ECO:0000256" key="7">
    <source>
        <dbReference type="ARBA" id="ARBA00007952"/>
    </source>
</evidence>
<dbReference type="InterPro" id="IPR049638">
    <property type="entry name" value="AK-HD"/>
</dbReference>
<evidence type="ECO:0000256" key="13">
    <source>
        <dbReference type="ARBA" id="ARBA00022723"/>
    </source>
</evidence>
<dbReference type="eggNOG" id="COG0527">
    <property type="taxonomic scope" value="Bacteria"/>
</dbReference>
<evidence type="ECO:0000313" key="30">
    <source>
        <dbReference type="EMBL" id="EHL32260.1"/>
    </source>
</evidence>
<dbReference type="SUPFAM" id="SSF53633">
    <property type="entry name" value="Carbamate kinase-like"/>
    <property type="match status" value="1"/>
</dbReference>
<keyword evidence="13" id="KW-0479">Metal-binding</keyword>
<protein>
    <recommendedName>
        <fullName evidence="28">Bifunctional aspartokinase/homoserine dehydrogenase</fullName>
    </recommendedName>
    <domain>
        <recommendedName>
            <fullName evidence="28">Aspartokinase</fullName>
            <ecNumber evidence="28">2.7.2.4</ecNumber>
        </recommendedName>
    </domain>
    <domain>
        <recommendedName>
            <fullName evidence="28">Homoserine dehydrogenase</fullName>
            <ecNumber evidence="28">1.1.1.3</ecNumber>
        </recommendedName>
    </domain>
</protein>
<dbReference type="GO" id="GO:0046872">
    <property type="term" value="F:metal ion binding"/>
    <property type="evidence" value="ECO:0007669"/>
    <property type="project" value="UniProtKB-KW"/>
</dbReference>
<evidence type="ECO:0000256" key="14">
    <source>
        <dbReference type="ARBA" id="ARBA00022741"/>
    </source>
</evidence>
<keyword evidence="16 28" id="KW-0067">ATP-binding</keyword>
<dbReference type="Pfam" id="PF22468">
    <property type="entry name" value="ACT_9"/>
    <property type="match status" value="2"/>
</dbReference>
<feature type="domain" description="ACT" evidence="29">
    <location>
        <begin position="315"/>
        <end position="384"/>
    </location>
</feature>
<accession>G9EKA9</accession>
<dbReference type="FunCoup" id="G9EKA9">
    <property type="interactions" value="400"/>
</dbReference>
<dbReference type="Gene3D" id="3.40.50.720">
    <property type="entry name" value="NAD(P)-binding Rossmann-like Domain"/>
    <property type="match status" value="1"/>
</dbReference>
<dbReference type="GO" id="GO:0004412">
    <property type="term" value="F:homoserine dehydrogenase activity"/>
    <property type="evidence" value="ECO:0007669"/>
    <property type="project" value="UniProtKB-UniRule"/>
</dbReference>
<dbReference type="Gene3D" id="3.30.360.10">
    <property type="entry name" value="Dihydrodipicolinate Reductase, domain 2"/>
    <property type="match status" value="1"/>
</dbReference>
<organism evidence="30 31">
    <name type="scientific">Legionella drancourtii LLAP12</name>
    <dbReference type="NCBI Taxonomy" id="658187"/>
    <lineage>
        <taxon>Bacteria</taxon>
        <taxon>Pseudomonadati</taxon>
        <taxon>Pseudomonadota</taxon>
        <taxon>Gammaproteobacteria</taxon>
        <taxon>Legionellales</taxon>
        <taxon>Legionellaceae</taxon>
        <taxon>Legionella</taxon>
    </lineage>
</organism>
<gene>
    <name evidence="30" type="ORF">LDG_5633</name>
</gene>
<evidence type="ECO:0000256" key="18">
    <source>
        <dbReference type="ARBA" id="ARBA00023002"/>
    </source>
</evidence>
<evidence type="ECO:0000256" key="21">
    <source>
        <dbReference type="ARBA" id="ARBA00023154"/>
    </source>
</evidence>
<dbReference type="InterPro" id="IPR019811">
    <property type="entry name" value="HDH_CS"/>
</dbReference>
<dbReference type="GO" id="GO:0009086">
    <property type="term" value="P:methionine biosynthetic process"/>
    <property type="evidence" value="ECO:0007669"/>
    <property type="project" value="UniProtKB-KW"/>
</dbReference>
<dbReference type="UniPathway" id="UPA00034">
    <property type="reaction ID" value="UER00015"/>
</dbReference>
<evidence type="ECO:0000256" key="10">
    <source>
        <dbReference type="ARBA" id="ARBA00022605"/>
    </source>
</evidence>
<keyword evidence="12" id="KW-0791">Threonine biosynthesis</keyword>
<dbReference type="PROSITE" id="PS01042">
    <property type="entry name" value="HOMOSER_DHGENASE"/>
    <property type="match status" value="1"/>
</dbReference>
<dbReference type="InParanoid" id="G9EKA9"/>
<dbReference type="PIRSF" id="PIRSF000727">
    <property type="entry name" value="ThrA"/>
    <property type="match status" value="1"/>
</dbReference>
<evidence type="ECO:0000256" key="24">
    <source>
        <dbReference type="ARBA" id="ARBA00044938"/>
    </source>
</evidence>
<comment type="similarity">
    <text evidence="8 28">In the N-terminal section; belongs to the aspartokinase family.</text>
</comment>
<comment type="cofactor">
    <cofactor evidence="1">
        <name>a metal cation</name>
        <dbReference type="ChEBI" id="CHEBI:25213"/>
    </cofactor>
</comment>
<dbReference type="Proteomes" id="UP000002770">
    <property type="component" value="Unassembled WGS sequence"/>
</dbReference>
<evidence type="ECO:0000256" key="6">
    <source>
        <dbReference type="ARBA" id="ARBA00005139"/>
    </source>
</evidence>
<evidence type="ECO:0000256" key="26">
    <source>
        <dbReference type="ARBA" id="ARBA00048841"/>
    </source>
</evidence>
<dbReference type="RefSeq" id="WP_006869606.1">
    <property type="nucleotide sequence ID" value="NZ_JH413801.1"/>
</dbReference>
<dbReference type="Pfam" id="PF00742">
    <property type="entry name" value="Homoserine_dh"/>
    <property type="match status" value="1"/>
</dbReference>
<comment type="catalytic activity">
    <reaction evidence="25">
        <text>L-aspartate + ATP = 4-phospho-L-aspartate + ADP</text>
        <dbReference type="Rhea" id="RHEA:23776"/>
        <dbReference type="ChEBI" id="CHEBI:29991"/>
        <dbReference type="ChEBI" id="CHEBI:30616"/>
        <dbReference type="ChEBI" id="CHEBI:57535"/>
        <dbReference type="ChEBI" id="CHEBI:456216"/>
        <dbReference type="EC" id="2.7.2.4"/>
    </reaction>
    <physiologicalReaction direction="left-to-right" evidence="25">
        <dbReference type="Rhea" id="RHEA:23777"/>
    </physiologicalReaction>
</comment>
<keyword evidence="19" id="KW-0520">NAD</keyword>
<dbReference type="STRING" id="658187.LDG_5633"/>
<evidence type="ECO:0000256" key="9">
    <source>
        <dbReference type="ARBA" id="ARBA00011881"/>
    </source>
</evidence>
<dbReference type="InterPro" id="IPR036393">
    <property type="entry name" value="AceGlu_kinase-like_sf"/>
</dbReference>
<keyword evidence="11 28" id="KW-0808">Transferase</keyword>
<comment type="pathway">
    <text evidence="2 28">Amino-acid biosynthesis; L-lysine biosynthesis via DAP pathway; (S)-tetrahydrodipicolinate from L-aspartate: step 1/4.</text>
</comment>
<dbReference type="InterPro" id="IPR045865">
    <property type="entry name" value="ACT-like_dom_sf"/>
</dbReference>
<dbReference type="GO" id="GO:0050661">
    <property type="term" value="F:NADP binding"/>
    <property type="evidence" value="ECO:0007669"/>
    <property type="project" value="UniProtKB-UniRule"/>
</dbReference>